<dbReference type="GeneID" id="54423232"/>
<dbReference type="PANTHER" id="PTHR13112:SF0">
    <property type="entry name" value="FI21285P1"/>
    <property type="match status" value="1"/>
</dbReference>
<feature type="compositionally biased region" description="Basic and acidic residues" evidence="5">
    <location>
        <begin position="224"/>
        <end position="243"/>
    </location>
</feature>
<dbReference type="PANTHER" id="PTHR13112">
    <property type="entry name" value="UPF3 REGULATOR OF NONSENSE TRANSCRIPTS-LIKE PROTEIN"/>
    <property type="match status" value="1"/>
</dbReference>
<comment type="similarity">
    <text evidence="2">Belongs to the RENT3 family.</text>
</comment>
<feature type="compositionally biased region" description="Low complexity" evidence="5">
    <location>
        <begin position="276"/>
        <end position="290"/>
    </location>
</feature>
<evidence type="ECO:0000256" key="5">
    <source>
        <dbReference type="SAM" id="MobiDB-lite"/>
    </source>
</evidence>
<dbReference type="GO" id="GO:0000184">
    <property type="term" value="P:nuclear-transcribed mRNA catabolic process, nonsense-mediated decay"/>
    <property type="evidence" value="ECO:0007669"/>
    <property type="project" value="UniProtKB-KW"/>
</dbReference>
<feature type="compositionally biased region" description="Low complexity" evidence="5">
    <location>
        <begin position="458"/>
        <end position="476"/>
    </location>
</feature>
<proteinExistence type="inferred from homology"/>
<accession>A0A6G1GH61</accession>
<feature type="compositionally biased region" description="Basic and acidic residues" evidence="5">
    <location>
        <begin position="200"/>
        <end position="216"/>
    </location>
</feature>
<feature type="compositionally biased region" description="Gly residues" evidence="5">
    <location>
        <begin position="584"/>
        <end position="597"/>
    </location>
</feature>
<dbReference type="OrthoDB" id="18087at2759"/>
<feature type="compositionally biased region" description="Low complexity" evidence="5">
    <location>
        <begin position="598"/>
        <end position="612"/>
    </location>
</feature>
<organism evidence="7">
    <name type="scientific">Eremomyces bilateralis CBS 781.70</name>
    <dbReference type="NCBI Taxonomy" id="1392243"/>
    <lineage>
        <taxon>Eukaryota</taxon>
        <taxon>Fungi</taxon>
        <taxon>Dikarya</taxon>
        <taxon>Ascomycota</taxon>
        <taxon>Pezizomycotina</taxon>
        <taxon>Dothideomycetes</taxon>
        <taxon>Dothideomycetes incertae sedis</taxon>
        <taxon>Eremomycetales</taxon>
        <taxon>Eremomycetaceae</taxon>
        <taxon>Eremomyces</taxon>
    </lineage>
</organism>
<sequence length="612" mass="61854">MSPSGKGAPSQNGLLPMPTAILQKNAPQKPPKPASPKLKIVIRRLAPGLTQDEFEAALGGEWKCGAGKVDWVSYRPGSISTDAANPSLPSRAYLRVTDKAHIFALNQHVKETQFVDSKNTTRDPALIGPPVLEIALLQKVPSGKRKVDQRQGLIDQDPDFKAFLESLTNPITKPAPIDAVGEASTSKSAEKVTITPLIQHLRDKKAAQEAAKEAAKSKKGGKHAQQDAKADKAADKKAAKASKEVAASPSRSKRGAKADKTPVRVLTKESPASSKAAAAAATQAQGGATTVPTGPSAERRRERGNASLAAKIVQRDLGVLPSRGPRGKGVVPAPSTPGSREPAAKADSEASPRPAALLDGSSASAATPGRAAAGSAKETGRPAKGPRTRGPRGAAKAAANANATIVDKPNNIGSTAQPLTTPSTKHSAAQSAQPSPTILKKTPTPTPAAQPTPPPSTPSTAPSTSRKSTAPPPLTTTTITHAFLKHANPSQGITTDLLTTALAAHGPVVSCEIDRKKGYAYAEFATSEGLMAAVAASPVKVAEGAVEVLVRREKGGKGTVGGGGGAGQGGRGGHGGRGGRGRGRWGGGKGGGAGDGGAAPVSAAGRAAGAPP</sequence>
<dbReference type="RefSeq" id="XP_033538840.1">
    <property type="nucleotide sequence ID" value="XM_033682662.1"/>
</dbReference>
<comment type="subcellular location">
    <subcellularLocation>
        <location evidence="1">Nucleus</location>
    </subcellularLocation>
</comment>
<feature type="region of interest" description="Disordered" evidence="5">
    <location>
        <begin position="555"/>
        <end position="612"/>
    </location>
</feature>
<keyword evidence="4" id="KW-0539">Nucleus</keyword>
<reference evidence="9" key="3">
    <citation type="submission" date="2025-04" db="UniProtKB">
        <authorList>
            <consortium name="RefSeq"/>
        </authorList>
    </citation>
    <scope>IDENTIFICATION</scope>
    <source>
        <strain evidence="9">CBS 781.70</strain>
    </source>
</reference>
<evidence type="ECO:0000256" key="1">
    <source>
        <dbReference type="ARBA" id="ARBA00004123"/>
    </source>
</evidence>
<gene>
    <name evidence="7 9" type="ORF">P152DRAFT_510485</name>
</gene>
<feature type="compositionally biased region" description="Low complexity" evidence="5">
    <location>
        <begin position="391"/>
        <end position="404"/>
    </location>
</feature>
<dbReference type="SUPFAM" id="SSF54928">
    <property type="entry name" value="RNA-binding domain, RBD"/>
    <property type="match status" value="2"/>
</dbReference>
<dbReference type="InterPro" id="IPR039722">
    <property type="entry name" value="Upf3"/>
</dbReference>
<dbReference type="GO" id="GO:0005737">
    <property type="term" value="C:cytoplasm"/>
    <property type="evidence" value="ECO:0007669"/>
    <property type="project" value="TreeGrafter"/>
</dbReference>
<feature type="compositionally biased region" description="Pro residues" evidence="5">
    <location>
        <begin position="444"/>
        <end position="457"/>
    </location>
</feature>
<dbReference type="CDD" id="cd12455">
    <property type="entry name" value="RRM_like_Smg4_UPF3"/>
    <property type="match status" value="1"/>
</dbReference>
<evidence type="ECO:0000313" key="8">
    <source>
        <dbReference type="Proteomes" id="UP000504638"/>
    </source>
</evidence>
<dbReference type="GO" id="GO:0003729">
    <property type="term" value="F:mRNA binding"/>
    <property type="evidence" value="ECO:0007669"/>
    <property type="project" value="TreeGrafter"/>
</dbReference>
<feature type="compositionally biased region" description="Polar residues" evidence="5">
    <location>
        <begin position="411"/>
        <end position="433"/>
    </location>
</feature>
<keyword evidence="8" id="KW-1185">Reference proteome</keyword>
<feature type="compositionally biased region" description="Low complexity" evidence="5">
    <location>
        <begin position="434"/>
        <end position="443"/>
    </location>
</feature>
<dbReference type="AlphaFoldDB" id="A0A6G1GH61"/>
<dbReference type="Proteomes" id="UP000504638">
    <property type="component" value="Unplaced"/>
</dbReference>
<dbReference type="EMBL" id="ML975149">
    <property type="protein sequence ID" value="KAF1817209.1"/>
    <property type="molecule type" value="Genomic_DNA"/>
</dbReference>
<keyword evidence="3" id="KW-0866">Nonsense-mediated mRNA decay</keyword>
<dbReference type="Gene3D" id="3.30.70.330">
    <property type="match status" value="2"/>
</dbReference>
<evidence type="ECO:0000256" key="3">
    <source>
        <dbReference type="ARBA" id="ARBA00023161"/>
    </source>
</evidence>
<dbReference type="CDD" id="cd00590">
    <property type="entry name" value="RRM_SF"/>
    <property type="match status" value="1"/>
</dbReference>
<evidence type="ECO:0000259" key="6">
    <source>
        <dbReference type="Pfam" id="PF03467"/>
    </source>
</evidence>
<dbReference type="Pfam" id="PF03467">
    <property type="entry name" value="Smg4_UPF3"/>
    <property type="match status" value="1"/>
</dbReference>
<feature type="region of interest" description="Disordered" evidence="5">
    <location>
        <begin position="199"/>
        <end position="476"/>
    </location>
</feature>
<dbReference type="GO" id="GO:0005730">
    <property type="term" value="C:nucleolus"/>
    <property type="evidence" value="ECO:0007669"/>
    <property type="project" value="TreeGrafter"/>
</dbReference>
<evidence type="ECO:0000313" key="9">
    <source>
        <dbReference type="RefSeq" id="XP_033538840.1"/>
    </source>
</evidence>
<feature type="region of interest" description="Disordered" evidence="5">
    <location>
        <begin position="1"/>
        <end position="37"/>
    </location>
</feature>
<feature type="compositionally biased region" description="Low complexity" evidence="5">
    <location>
        <begin position="361"/>
        <end position="376"/>
    </location>
</feature>
<reference evidence="7 9" key="1">
    <citation type="submission" date="2020-01" db="EMBL/GenBank/DDBJ databases">
        <authorList>
            <consortium name="DOE Joint Genome Institute"/>
            <person name="Haridas S."/>
            <person name="Albert R."/>
            <person name="Binder M."/>
            <person name="Bloem J."/>
            <person name="Labutti K."/>
            <person name="Salamov A."/>
            <person name="Andreopoulos B."/>
            <person name="Baker S.E."/>
            <person name="Barry K."/>
            <person name="Bills G."/>
            <person name="Bluhm B.H."/>
            <person name="Cannon C."/>
            <person name="Castanera R."/>
            <person name="Culley D.E."/>
            <person name="Daum C."/>
            <person name="Ezra D."/>
            <person name="Gonzalez J.B."/>
            <person name="Henrissat B."/>
            <person name="Kuo A."/>
            <person name="Liang C."/>
            <person name="Lipzen A."/>
            <person name="Lutzoni F."/>
            <person name="Magnuson J."/>
            <person name="Mondo S."/>
            <person name="Nolan M."/>
            <person name="Ohm R."/>
            <person name="Pangilinan J."/>
            <person name="Park H.-J."/>
            <person name="Ramirez L."/>
            <person name="Alfaro M."/>
            <person name="Sun H."/>
            <person name="Tritt A."/>
            <person name="Yoshinaga Y."/>
            <person name="Zwiers L.-H."/>
            <person name="Turgeon B.G."/>
            <person name="Goodwin S.B."/>
            <person name="Spatafora J.W."/>
            <person name="Crous P.W."/>
            <person name="Grigoriev I.V."/>
        </authorList>
    </citation>
    <scope>NUCLEOTIDE SEQUENCE</scope>
    <source>
        <strain evidence="7 9">CBS 781.70</strain>
    </source>
</reference>
<feature type="compositionally biased region" description="Gly residues" evidence="5">
    <location>
        <begin position="557"/>
        <end position="576"/>
    </location>
</feature>
<name>A0A6G1GH61_9PEZI</name>
<dbReference type="InterPro" id="IPR035979">
    <property type="entry name" value="RBD_domain_sf"/>
</dbReference>
<dbReference type="InterPro" id="IPR005120">
    <property type="entry name" value="UPF3_dom"/>
</dbReference>
<dbReference type="GO" id="GO:0045727">
    <property type="term" value="P:positive regulation of translation"/>
    <property type="evidence" value="ECO:0007669"/>
    <property type="project" value="TreeGrafter"/>
</dbReference>
<evidence type="ECO:0000313" key="7">
    <source>
        <dbReference type="EMBL" id="KAF1817209.1"/>
    </source>
</evidence>
<protein>
    <recommendedName>
        <fullName evidence="6">UPF3 domain-containing protein</fullName>
    </recommendedName>
</protein>
<feature type="domain" description="UPF3" evidence="6">
    <location>
        <begin position="37"/>
        <end position="206"/>
    </location>
</feature>
<dbReference type="InterPro" id="IPR012677">
    <property type="entry name" value="Nucleotide-bd_a/b_plait_sf"/>
</dbReference>
<feature type="compositionally biased region" description="Polar residues" evidence="5">
    <location>
        <begin position="1"/>
        <end position="13"/>
    </location>
</feature>
<reference evidence="9" key="2">
    <citation type="submission" date="2020-04" db="EMBL/GenBank/DDBJ databases">
        <authorList>
            <consortium name="NCBI Genome Project"/>
        </authorList>
    </citation>
    <scope>NUCLEOTIDE SEQUENCE</scope>
    <source>
        <strain evidence="9">CBS 781.70</strain>
    </source>
</reference>
<evidence type="ECO:0000256" key="2">
    <source>
        <dbReference type="ARBA" id="ARBA00005991"/>
    </source>
</evidence>
<evidence type="ECO:0000256" key="4">
    <source>
        <dbReference type="ARBA" id="ARBA00023242"/>
    </source>
</evidence>